<feature type="transmembrane region" description="Helical" evidence="1">
    <location>
        <begin position="6"/>
        <end position="29"/>
    </location>
</feature>
<dbReference type="HOGENOM" id="CLU_2269245_0_0_1"/>
<evidence type="ECO:0000256" key="1">
    <source>
        <dbReference type="SAM" id="Phobius"/>
    </source>
</evidence>
<evidence type="ECO:0000313" key="2">
    <source>
        <dbReference type="EMBL" id="EAR89870.2"/>
    </source>
</evidence>
<dbReference type="RefSeq" id="XP_001010115.2">
    <property type="nucleotide sequence ID" value="XM_001010115.2"/>
</dbReference>
<keyword evidence="1" id="KW-0472">Membrane</keyword>
<accession>Q22WX6</accession>
<keyword evidence="1" id="KW-1133">Transmembrane helix</keyword>
<dbReference type="Proteomes" id="UP000009168">
    <property type="component" value="Unassembled WGS sequence"/>
</dbReference>
<dbReference type="InParanoid" id="Q22WX6"/>
<keyword evidence="1 2" id="KW-0812">Transmembrane</keyword>
<name>Q22WX6_TETTS</name>
<dbReference type="GeneID" id="7844377"/>
<protein>
    <submittedName>
        <fullName evidence="2">Transmembrane protein, putative</fullName>
    </submittedName>
</protein>
<dbReference type="KEGG" id="tet:TTHERM_00635750"/>
<feature type="transmembrane region" description="Helical" evidence="1">
    <location>
        <begin position="81"/>
        <end position="99"/>
    </location>
</feature>
<feature type="transmembrane region" description="Helical" evidence="1">
    <location>
        <begin position="105"/>
        <end position="127"/>
    </location>
</feature>
<proteinExistence type="predicted"/>
<gene>
    <name evidence="2" type="ORF">TTHERM_00635750</name>
</gene>
<evidence type="ECO:0000313" key="3">
    <source>
        <dbReference type="Proteomes" id="UP000009168"/>
    </source>
</evidence>
<dbReference type="EMBL" id="GG662809">
    <property type="protein sequence ID" value="EAR89870.2"/>
    <property type="molecule type" value="Genomic_DNA"/>
</dbReference>
<dbReference type="AlphaFoldDB" id="Q22WX6"/>
<organism evidence="2 3">
    <name type="scientific">Tetrahymena thermophila (strain SB210)</name>
    <dbReference type="NCBI Taxonomy" id="312017"/>
    <lineage>
        <taxon>Eukaryota</taxon>
        <taxon>Sar</taxon>
        <taxon>Alveolata</taxon>
        <taxon>Ciliophora</taxon>
        <taxon>Intramacronucleata</taxon>
        <taxon>Oligohymenophorea</taxon>
        <taxon>Hymenostomatida</taxon>
        <taxon>Tetrahymenina</taxon>
        <taxon>Tetrahymenidae</taxon>
        <taxon>Tetrahymena</taxon>
    </lineage>
</organism>
<keyword evidence="3" id="KW-1185">Reference proteome</keyword>
<sequence length="345" mass="41374">MIIICYITLLIYQTIFNFLKFNNSFFIFLNKLRNLSSQNSPEEYLEFSLMDFMQQLINLSNEKNILKIQSIIQIILIQKNFNQFCLFVFFVFIIVFLFLTQKEIFYFVNYLLLYIFKRNFCNIYFVYFQIALNRIQTNKYIGRYINKILQQKQEINQPISNNLSLQNFQINLNFLLEKFFNAEGIQVTHYLQISKQAGDASEIIKQYQKMIFLLSQRNQLQKQSSLILIKTQQNQISHCNYCMKRLIRELEFFSQQQETYKVKVFPQQDDLAQNLFQHISYCNVNSQEVEFAWKISRQLYLNMAAIFNSISEQMIFPNSIDTQQSNLEAEMNQSQSTKNSFLINK</sequence>
<reference evidence="3" key="1">
    <citation type="journal article" date="2006" name="PLoS Biol.">
        <title>Macronuclear genome sequence of the ciliate Tetrahymena thermophila, a model eukaryote.</title>
        <authorList>
            <person name="Eisen J.A."/>
            <person name="Coyne R.S."/>
            <person name="Wu M."/>
            <person name="Wu D."/>
            <person name="Thiagarajan M."/>
            <person name="Wortman J.R."/>
            <person name="Badger J.H."/>
            <person name="Ren Q."/>
            <person name="Amedeo P."/>
            <person name="Jones K.M."/>
            <person name="Tallon L.J."/>
            <person name="Delcher A.L."/>
            <person name="Salzberg S.L."/>
            <person name="Silva J.C."/>
            <person name="Haas B.J."/>
            <person name="Majoros W.H."/>
            <person name="Farzad M."/>
            <person name="Carlton J.M."/>
            <person name="Smith R.K. Jr."/>
            <person name="Garg J."/>
            <person name="Pearlman R.E."/>
            <person name="Karrer K.M."/>
            <person name="Sun L."/>
            <person name="Manning G."/>
            <person name="Elde N.C."/>
            <person name="Turkewitz A.P."/>
            <person name="Asai D.J."/>
            <person name="Wilkes D.E."/>
            <person name="Wang Y."/>
            <person name="Cai H."/>
            <person name="Collins K."/>
            <person name="Stewart B.A."/>
            <person name="Lee S.R."/>
            <person name="Wilamowska K."/>
            <person name="Weinberg Z."/>
            <person name="Ruzzo W.L."/>
            <person name="Wloga D."/>
            <person name="Gaertig J."/>
            <person name="Frankel J."/>
            <person name="Tsao C.-C."/>
            <person name="Gorovsky M.A."/>
            <person name="Keeling P.J."/>
            <person name="Waller R.F."/>
            <person name="Patron N.J."/>
            <person name="Cherry J.M."/>
            <person name="Stover N.A."/>
            <person name="Krieger C.J."/>
            <person name="del Toro C."/>
            <person name="Ryder H.F."/>
            <person name="Williamson S.C."/>
            <person name="Barbeau R.A."/>
            <person name="Hamilton E.P."/>
            <person name="Orias E."/>
        </authorList>
    </citation>
    <scope>NUCLEOTIDE SEQUENCE [LARGE SCALE GENOMIC DNA]</scope>
    <source>
        <strain evidence="3">SB210</strain>
    </source>
</reference>